<name>A0A9E7JTC8_9LILI</name>
<gene>
    <name evidence="1" type="ORF">MUK42_32757</name>
</gene>
<dbReference type="EMBL" id="CP097505">
    <property type="protein sequence ID" value="URD91889.1"/>
    <property type="molecule type" value="Genomic_DNA"/>
</dbReference>
<reference evidence="1" key="1">
    <citation type="submission" date="2022-05" db="EMBL/GenBank/DDBJ databases">
        <title>The Musa troglodytarum L. genome provides insights into the mechanism of non-climacteric behaviour and enrichment of carotenoids.</title>
        <authorList>
            <person name="Wang J."/>
        </authorList>
    </citation>
    <scope>NUCLEOTIDE SEQUENCE</scope>
    <source>
        <tissue evidence="1">Leaf</tissue>
    </source>
</reference>
<sequence length="92" mass="9150">MATTGAISSAGSGIAGLLRLPRKATRDPAFAAHATARPAGSVADGGNLIWGRQLRPALLHLDKSSPPTRRALLRPVAAAASSSPAEGGDSVG</sequence>
<evidence type="ECO:0000313" key="2">
    <source>
        <dbReference type="Proteomes" id="UP001055439"/>
    </source>
</evidence>
<proteinExistence type="predicted"/>
<organism evidence="1 2">
    <name type="scientific">Musa troglodytarum</name>
    <name type="common">fe'i banana</name>
    <dbReference type="NCBI Taxonomy" id="320322"/>
    <lineage>
        <taxon>Eukaryota</taxon>
        <taxon>Viridiplantae</taxon>
        <taxon>Streptophyta</taxon>
        <taxon>Embryophyta</taxon>
        <taxon>Tracheophyta</taxon>
        <taxon>Spermatophyta</taxon>
        <taxon>Magnoliopsida</taxon>
        <taxon>Liliopsida</taxon>
        <taxon>Zingiberales</taxon>
        <taxon>Musaceae</taxon>
        <taxon>Musa</taxon>
    </lineage>
</organism>
<protein>
    <submittedName>
        <fullName evidence="1">Triose phosphate phosphate translocator</fullName>
    </submittedName>
</protein>
<keyword evidence="2" id="KW-1185">Reference proteome</keyword>
<evidence type="ECO:0000313" key="1">
    <source>
        <dbReference type="EMBL" id="URD91889.1"/>
    </source>
</evidence>
<accession>A0A9E7JTC8</accession>
<dbReference type="AlphaFoldDB" id="A0A9E7JTC8"/>
<dbReference type="Proteomes" id="UP001055439">
    <property type="component" value="Chromosome 3"/>
</dbReference>